<keyword evidence="6 7" id="KW-0472">Membrane</keyword>
<keyword evidence="11" id="KW-1185">Reference proteome</keyword>
<evidence type="ECO:0000313" key="10">
    <source>
        <dbReference type="EMBL" id="PYZ98484.1"/>
    </source>
</evidence>
<dbReference type="OrthoDB" id="1076133at2"/>
<evidence type="ECO:0000259" key="8">
    <source>
        <dbReference type="Pfam" id="PF04239"/>
    </source>
</evidence>
<evidence type="ECO:0000256" key="4">
    <source>
        <dbReference type="ARBA" id="ARBA00022692"/>
    </source>
</evidence>
<comment type="similarity">
    <text evidence="2">Belongs to the UPF0702 family.</text>
</comment>
<dbReference type="AlphaFoldDB" id="A0A2W0H9G2"/>
<comment type="subcellular location">
    <subcellularLocation>
        <location evidence="1">Cell membrane</location>
        <topology evidence="1">Multi-pass membrane protein</topology>
    </subcellularLocation>
</comment>
<dbReference type="InterPro" id="IPR007353">
    <property type="entry name" value="DUF421"/>
</dbReference>
<name>A0A2W0H9G2_9BACI</name>
<dbReference type="Proteomes" id="UP000248066">
    <property type="component" value="Unassembled WGS sequence"/>
</dbReference>
<protein>
    <recommendedName>
        <fullName evidence="12">DUF421 domain-containing protein</fullName>
    </recommendedName>
</protein>
<dbReference type="Gene3D" id="3.30.240.20">
    <property type="entry name" value="bsu07140 like domains"/>
    <property type="match status" value="2"/>
</dbReference>
<keyword evidence="3" id="KW-1003">Cell membrane</keyword>
<accession>A0A2W0H9G2</accession>
<evidence type="ECO:0000256" key="1">
    <source>
        <dbReference type="ARBA" id="ARBA00004651"/>
    </source>
</evidence>
<keyword evidence="4 7" id="KW-0812">Transmembrane</keyword>
<reference evidence="10 11" key="1">
    <citation type="submission" date="2017-10" db="EMBL/GenBank/DDBJ databases">
        <title>Bacillus sp. nov., a halophilic bacterium isolated from a Yangshapao Lake.</title>
        <authorList>
            <person name="Wang H."/>
        </authorList>
    </citation>
    <scope>NUCLEOTIDE SEQUENCE [LARGE SCALE GENOMIC DNA]</scope>
    <source>
        <strain evidence="10 11">YSP-3</strain>
    </source>
</reference>
<dbReference type="GO" id="GO:0005886">
    <property type="term" value="C:plasma membrane"/>
    <property type="evidence" value="ECO:0007669"/>
    <property type="project" value="UniProtKB-SubCell"/>
</dbReference>
<dbReference type="RefSeq" id="WP_110518401.1">
    <property type="nucleotide sequence ID" value="NZ_PDOF01000001.1"/>
</dbReference>
<dbReference type="Pfam" id="PF04239">
    <property type="entry name" value="DUF421"/>
    <property type="match status" value="1"/>
</dbReference>
<feature type="domain" description="YetF-like N-terminal transmembrane" evidence="9">
    <location>
        <begin position="7"/>
        <end position="80"/>
    </location>
</feature>
<dbReference type="InterPro" id="IPR023090">
    <property type="entry name" value="UPF0702_alpha/beta_dom_sf"/>
</dbReference>
<evidence type="ECO:0000256" key="3">
    <source>
        <dbReference type="ARBA" id="ARBA00022475"/>
    </source>
</evidence>
<organism evidence="10 11">
    <name type="scientific">Alteribacter lacisalsi</name>
    <dbReference type="NCBI Taxonomy" id="2045244"/>
    <lineage>
        <taxon>Bacteria</taxon>
        <taxon>Bacillati</taxon>
        <taxon>Bacillota</taxon>
        <taxon>Bacilli</taxon>
        <taxon>Bacillales</taxon>
        <taxon>Bacillaceae</taxon>
        <taxon>Alteribacter</taxon>
    </lineage>
</organism>
<evidence type="ECO:0000256" key="6">
    <source>
        <dbReference type="ARBA" id="ARBA00023136"/>
    </source>
</evidence>
<evidence type="ECO:0000256" key="5">
    <source>
        <dbReference type="ARBA" id="ARBA00022989"/>
    </source>
</evidence>
<evidence type="ECO:0000256" key="2">
    <source>
        <dbReference type="ARBA" id="ARBA00006448"/>
    </source>
</evidence>
<feature type="domain" description="YetF C-terminal" evidence="8">
    <location>
        <begin position="82"/>
        <end position="216"/>
    </location>
</feature>
<feature type="transmembrane region" description="Helical" evidence="7">
    <location>
        <begin position="60"/>
        <end position="80"/>
    </location>
</feature>
<evidence type="ECO:0008006" key="12">
    <source>
        <dbReference type="Google" id="ProtNLM"/>
    </source>
</evidence>
<dbReference type="PANTHER" id="PTHR34582">
    <property type="entry name" value="UPF0702 TRANSMEMBRANE PROTEIN YCAP"/>
    <property type="match status" value="1"/>
</dbReference>
<proteinExistence type="inferred from homology"/>
<evidence type="ECO:0000313" key="11">
    <source>
        <dbReference type="Proteomes" id="UP000248066"/>
    </source>
</evidence>
<dbReference type="PANTHER" id="PTHR34582:SF5">
    <property type="entry name" value="UPF0702 TRANSMEMBRANE PROTEIN YETF"/>
    <property type="match status" value="1"/>
</dbReference>
<keyword evidence="5 7" id="KW-1133">Transmembrane helix</keyword>
<feature type="transmembrane region" description="Helical" evidence="7">
    <location>
        <begin position="6"/>
        <end position="27"/>
    </location>
</feature>
<dbReference type="Pfam" id="PF20730">
    <property type="entry name" value="YetF_N"/>
    <property type="match status" value="1"/>
</dbReference>
<evidence type="ECO:0000256" key="7">
    <source>
        <dbReference type="SAM" id="Phobius"/>
    </source>
</evidence>
<dbReference type="EMBL" id="PDOF01000001">
    <property type="protein sequence ID" value="PYZ98484.1"/>
    <property type="molecule type" value="Genomic_DNA"/>
</dbReference>
<gene>
    <name evidence="10" type="ORF">CR205_07810</name>
</gene>
<sequence>MNTTFPSLTVELLAGFFCLLILTKLLGKTQITQLTPFDFISALVLGELVGNAIYDKDTGLNYVLYAIALWGSLIYFIEYITQKWKKTRGILEGKPSIVIRSGVIDRNQLRKNKLDLDQLQHLLRDKDVFSMEEVAYAILEPNGTVNVLKNSPYQPLSKKDLHQVSESAVPLPISIISDGVWVDENVKQTPFDKPVIETILRQKGMTPKDILFAEYTPDQPLYIQLNHYPYVKKIDLG</sequence>
<dbReference type="InterPro" id="IPR048454">
    <property type="entry name" value="YetF_N"/>
</dbReference>
<evidence type="ECO:0000259" key="9">
    <source>
        <dbReference type="Pfam" id="PF20730"/>
    </source>
</evidence>
<comment type="caution">
    <text evidence="10">The sequence shown here is derived from an EMBL/GenBank/DDBJ whole genome shotgun (WGS) entry which is preliminary data.</text>
</comment>